<dbReference type="AlphaFoldDB" id="A0A1N7NUA6"/>
<dbReference type="STRING" id="484498.SAMN05421686_107267"/>
<evidence type="ECO:0000313" key="2">
    <source>
        <dbReference type="Proteomes" id="UP000185639"/>
    </source>
</evidence>
<dbReference type="RefSeq" id="WP_076516678.1">
    <property type="nucleotide sequence ID" value="NZ_FTOH01000007.1"/>
</dbReference>
<keyword evidence="2" id="KW-1185">Reference proteome</keyword>
<gene>
    <name evidence="1" type="ORF">SAMN05421686_107267</name>
</gene>
<evidence type="ECO:0000313" key="1">
    <source>
        <dbReference type="EMBL" id="SIT01975.1"/>
    </source>
</evidence>
<name>A0A1N7NUA6_9GAMM</name>
<dbReference type="EMBL" id="FTOH01000007">
    <property type="protein sequence ID" value="SIT01975.1"/>
    <property type="molecule type" value="Genomic_DNA"/>
</dbReference>
<proteinExistence type="predicted"/>
<dbReference type="Proteomes" id="UP000185639">
    <property type="component" value="Unassembled WGS sequence"/>
</dbReference>
<accession>A0A1N7NUA6</accession>
<sequence>MTKYVDYVKALYLRAWDEAVAEALIIIPSGEATDIVIELSSSMGWRERVVAANIISAFQLYSLAPGLIKTFSKNPESYTCSAFSLLLRELPKQDQSELVQYMLNCCPDDSYGNHLRSTISEVTGSDV</sequence>
<organism evidence="1 2">
    <name type="scientific">Thalassolituus maritimus</name>
    <dbReference type="NCBI Taxonomy" id="484498"/>
    <lineage>
        <taxon>Bacteria</taxon>
        <taxon>Pseudomonadati</taxon>
        <taxon>Pseudomonadota</taxon>
        <taxon>Gammaproteobacteria</taxon>
        <taxon>Oceanospirillales</taxon>
        <taxon>Oceanospirillaceae</taxon>
        <taxon>Thalassolituus</taxon>
    </lineage>
</organism>
<reference evidence="2" key="1">
    <citation type="submission" date="2017-01" db="EMBL/GenBank/DDBJ databases">
        <authorList>
            <person name="Varghese N."/>
            <person name="Submissions S."/>
        </authorList>
    </citation>
    <scope>NUCLEOTIDE SEQUENCE [LARGE SCALE GENOMIC DNA]</scope>
    <source>
        <strain evidence="2">DSM 24913</strain>
    </source>
</reference>
<protein>
    <submittedName>
        <fullName evidence="1">Uncharacterized protein</fullName>
    </submittedName>
</protein>